<organism evidence="2 3">
    <name type="scientific">Mya arenaria</name>
    <name type="common">Soft-shell clam</name>
    <dbReference type="NCBI Taxonomy" id="6604"/>
    <lineage>
        <taxon>Eukaryota</taxon>
        <taxon>Metazoa</taxon>
        <taxon>Spiralia</taxon>
        <taxon>Lophotrochozoa</taxon>
        <taxon>Mollusca</taxon>
        <taxon>Bivalvia</taxon>
        <taxon>Autobranchia</taxon>
        <taxon>Heteroconchia</taxon>
        <taxon>Euheterodonta</taxon>
        <taxon>Imparidentia</taxon>
        <taxon>Neoheterodontei</taxon>
        <taxon>Myida</taxon>
        <taxon>Myoidea</taxon>
        <taxon>Myidae</taxon>
        <taxon>Mya</taxon>
    </lineage>
</organism>
<dbReference type="Proteomes" id="UP001164746">
    <property type="component" value="Chromosome 3"/>
</dbReference>
<gene>
    <name evidence="2" type="ORF">MAR_024807</name>
</gene>
<evidence type="ECO:0000313" key="2">
    <source>
        <dbReference type="EMBL" id="WAR00435.1"/>
    </source>
</evidence>
<evidence type="ECO:0000313" key="3">
    <source>
        <dbReference type="Proteomes" id="UP001164746"/>
    </source>
</evidence>
<dbReference type="PANTHER" id="PTHR21393:SF0">
    <property type="entry name" value="SMALL RIBOSOMAL SUBUNIT PROTEIN MS27"/>
    <property type="match status" value="1"/>
</dbReference>
<reference evidence="2" key="1">
    <citation type="submission" date="2022-11" db="EMBL/GenBank/DDBJ databases">
        <title>Centuries of genome instability and evolution in soft-shell clam transmissible cancer (bioRxiv).</title>
        <authorList>
            <person name="Hart S.F.M."/>
            <person name="Yonemitsu M.A."/>
            <person name="Giersch R.M."/>
            <person name="Beal B.F."/>
            <person name="Arriagada G."/>
            <person name="Davis B.W."/>
            <person name="Ostrander E.A."/>
            <person name="Goff S.P."/>
            <person name="Metzger M.J."/>
        </authorList>
    </citation>
    <scope>NUCLEOTIDE SEQUENCE</scope>
    <source>
        <strain evidence="2">MELC-2E11</strain>
        <tissue evidence="2">Siphon/mantle</tissue>
    </source>
</reference>
<dbReference type="InterPro" id="IPR034913">
    <property type="entry name" value="mS27/PTCD2"/>
</dbReference>
<dbReference type="PANTHER" id="PTHR21393">
    <property type="entry name" value="MITOCHONDRIAL 28S RIBOSOMAL PROTEIN S27"/>
    <property type="match status" value="1"/>
</dbReference>
<accession>A0ABY7DSP7</accession>
<keyword evidence="3" id="KW-1185">Reference proteome</keyword>
<dbReference type="Pfam" id="PF10037">
    <property type="entry name" value="MRP-S27"/>
    <property type="match status" value="1"/>
</dbReference>
<evidence type="ECO:0000256" key="1">
    <source>
        <dbReference type="ARBA" id="ARBA00004173"/>
    </source>
</evidence>
<sequence>MENKMRTNDVGLRKADLEFSGSSIVSVFKLQLIITPCSRIQFSTKVNTLKLDEEYIAKEVIFRFRHSQCSFPIKDCIVHSIVRGYIEAGFVDRLIPLMQDKDQYGLLPDDQAMCILLNYLLTEKKYAEAGQVAYEVMLQEDYNHILKNMLALIAAVKHFTHTCTFKRYEPQQLGDEVMKRQLKSKSGTENDIEKAVEDFIWNQKLPKYEETDTQILKKNYEKWMRDRERKFEVATRRVLVADVEGRVQERLEVLQERQELLEYFDNLPEIRFLQKYRKEEVEVVEKQEEFVQAPGERNIKLKIKKK</sequence>
<protein>
    <submittedName>
        <fullName evidence="2">RT27-like protein</fullName>
    </submittedName>
</protein>
<comment type="subcellular location">
    <subcellularLocation>
        <location evidence="1">Mitochondrion</location>
    </subcellularLocation>
</comment>
<name>A0ABY7DSP7_MYAAR</name>
<dbReference type="EMBL" id="CP111014">
    <property type="protein sequence ID" value="WAR00435.1"/>
    <property type="molecule type" value="Genomic_DNA"/>
</dbReference>
<proteinExistence type="predicted"/>
<dbReference type="InterPro" id="IPR019266">
    <property type="entry name" value="Ribosomal_mS27"/>
</dbReference>